<dbReference type="AlphaFoldDB" id="A0A175R357"/>
<name>A0A175R357_9HYPH</name>
<comment type="caution">
    <text evidence="1">The sequence shown here is derived from an EMBL/GenBank/DDBJ whole genome shotgun (WGS) entry which is preliminary data.</text>
</comment>
<dbReference type="PATRIC" id="fig|401562.3.peg.4632"/>
<sequence length="83" mass="9220">MKVVYFAWIRERVGLDEEEIALPAGVVTVKDFLHWLKGRGENYANALQAPETVRVALDQEHAEHSEPLGECSEVAIFPPMTGG</sequence>
<dbReference type="NCBIfam" id="TIGR01682">
    <property type="entry name" value="moaD"/>
    <property type="match status" value="1"/>
</dbReference>
<accession>A0A175R357</accession>
<reference evidence="1 2" key="1">
    <citation type="journal article" date="2016" name="Front. Microbiol.">
        <title>Genomic Resource of Rice Seed Associated Bacteria.</title>
        <authorList>
            <person name="Midha S."/>
            <person name="Bansal K."/>
            <person name="Sharma S."/>
            <person name="Kumar N."/>
            <person name="Patil P.P."/>
            <person name="Chaudhry V."/>
            <person name="Patil P.B."/>
        </authorList>
    </citation>
    <scope>NUCLEOTIDE SEQUENCE [LARGE SCALE GENOMIC DNA]</scope>
    <source>
        <strain evidence="1 2">NS226</strain>
    </source>
</reference>
<dbReference type="EMBL" id="LDPZ01000066">
    <property type="protein sequence ID" value="KTQ85178.1"/>
    <property type="molecule type" value="Genomic_DNA"/>
</dbReference>
<protein>
    <submittedName>
        <fullName evidence="1">Molybdenum cofactor biosynthesis protein MoaD</fullName>
    </submittedName>
</protein>
<dbReference type="InterPro" id="IPR003749">
    <property type="entry name" value="ThiS/MoaD-like"/>
</dbReference>
<dbReference type="InterPro" id="IPR016155">
    <property type="entry name" value="Mopterin_synth/thiamin_S_b"/>
</dbReference>
<dbReference type="STRING" id="401562.NS365_08150"/>
<dbReference type="RefSeq" id="WP_058636615.1">
    <property type="nucleotide sequence ID" value="NZ_LDPZ01000066.1"/>
</dbReference>
<dbReference type="Gene3D" id="3.10.20.30">
    <property type="match status" value="1"/>
</dbReference>
<dbReference type="InterPro" id="IPR012675">
    <property type="entry name" value="Beta-grasp_dom_sf"/>
</dbReference>
<dbReference type="Pfam" id="PF02597">
    <property type="entry name" value="ThiS"/>
    <property type="match status" value="1"/>
</dbReference>
<organism evidence="1 2">
    <name type="scientific">Aureimonas ureilytica</name>
    <dbReference type="NCBI Taxonomy" id="401562"/>
    <lineage>
        <taxon>Bacteria</taxon>
        <taxon>Pseudomonadati</taxon>
        <taxon>Pseudomonadota</taxon>
        <taxon>Alphaproteobacteria</taxon>
        <taxon>Hyphomicrobiales</taxon>
        <taxon>Aurantimonadaceae</taxon>
        <taxon>Aureimonas</taxon>
    </lineage>
</organism>
<proteinExistence type="predicted"/>
<gene>
    <name evidence="1" type="ORF">NS226_20990</name>
</gene>
<evidence type="ECO:0000313" key="1">
    <source>
        <dbReference type="EMBL" id="KTQ85178.1"/>
    </source>
</evidence>
<dbReference type="OrthoDB" id="9800712at2"/>
<evidence type="ECO:0000313" key="2">
    <source>
        <dbReference type="Proteomes" id="UP000078272"/>
    </source>
</evidence>
<dbReference type="Proteomes" id="UP000078272">
    <property type="component" value="Unassembled WGS sequence"/>
</dbReference>
<dbReference type="SUPFAM" id="SSF54285">
    <property type="entry name" value="MoaD/ThiS"/>
    <property type="match status" value="1"/>
</dbReference>
<dbReference type="CDD" id="cd00754">
    <property type="entry name" value="Ubl_MoaD"/>
    <property type="match status" value="1"/>
</dbReference>